<dbReference type="Pfam" id="PF02811">
    <property type="entry name" value="PHP"/>
    <property type="match status" value="1"/>
</dbReference>
<dbReference type="EMBL" id="CP004121">
    <property type="protein sequence ID" value="AGF54633.1"/>
    <property type="molecule type" value="Genomic_DNA"/>
</dbReference>
<dbReference type="InterPro" id="IPR016195">
    <property type="entry name" value="Pol/histidinol_Pase-like"/>
</dbReference>
<proteinExistence type="predicted"/>
<dbReference type="InterPro" id="IPR004013">
    <property type="entry name" value="PHP_dom"/>
</dbReference>
<dbReference type="Proteomes" id="UP000011728">
    <property type="component" value="Chromosome"/>
</dbReference>
<dbReference type="PATRIC" id="fig|931276.5.peg.812"/>
<protein>
    <submittedName>
        <fullName evidence="2">Putative metal-dependent phosphoesterase</fullName>
    </submittedName>
</protein>
<evidence type="ECO:0000313" key="3">
    <source>
        <dbReference type="Proteomes" id="UP000011728"/>
    </source>
</evidence>
<accession>M1ME20</accession>
<gene>
    <name evidence="2" type="ORF">Cspa_c08560</name>
</gene>
<dbReference type="RefSeq" id="WP_015390959.1">
    <property type="nucleotide sequence ID" value="NC_020291.1"/>
</dbReference>
<dbReference type="GO" id="GO:0004534">
    <property type="term" value="F:5'-3' RNA exonuclease activity"/>
    <property type="evidence" value="ECO:0007669"/>
    <property type="project" value="TreeGrafter"/>
</dbReference>
<dbReference type="STRING" id="36745.CLSAP_08940"/>
<reference evidence="2 3" key="1">
    <citation type="submission" date="2013-02" db="EMBL/GenBank/DDBJ databases">
        <title>Genome sequence of Clostridium saccharoperbutylacetonicum N1-4(HMT).</title>
        <authorList>
            <person name="Poehlein A."/>
            <person name="Daniel R."/>
        </authorList>
    </citation>
    <scope>NUCLEOTIDE SEQUENCE [LARGE SCALE GENOMIC DNA]</scope>
    <source>
        <strain evidence="3">N1-4(HMT)</strain>
    </source>
</reference>
<name>M1ME20_9CLOT</name>
<dbReference type="InterPro" id="IPR003141">
    <property type="entry name" value="Pol/His_phosphatase_N"/>
</dbReference>
<feature type="domain" description="Polymerase/histidinol phosphatase N-terminal" evidence="1">
    <location>
        <begin position="5"/>
        <end position="70"/>
    </location>
</feature>
<dbReference type="KEGG" id="csr:Cspa_c08560"/>
<sequence>MYHRGDFHIHSTFSDGKHTPQEIVMLCKKKNIDIIALTDHNTTAGIDEAILVGEKFGVKVIPGIELSTSYKGSKVHILGYFKDDSYKNELFLKILKNIKDHTISPIKSLFKNDIKFYDSKYKLYVKTGIDILRFFGAIVVLAHPVILTKANFNDIIEMNFNGIEAKYFSNTNEDTEYFIKTAYTKNMIYTAGSDFHSLDTNKKTHGIIGDVYLNENEISNFLITCELPY</sequence>
<dbReference type="InterPro" id="IPR052018">
    <property type="entry name" value="PHP_domain"/>
</dbReference>
<keyword evidence="3" id="KW-1185">Reference proteome</keyword>
<organism evidence="2 3">
    <name type="scientific">Clostridium saccharoperbutylacetonicum N1-4(HMT)</name>
    <dbReference type="NCBI Taxonomy" id="931276"/>
    <lineage>
        <taxon>Bacteria</taxon>
        <taxon>Bacillati</taxon>
        <taxon>Bacillota</taxon>
        <taxon>Clostridia</taxon>
        <taxon>Eubacteriales</taxon>
        <taxon>Clostridiaceae</taxon>
        <taxon>Clostridium</taxon>
    </lineage>
</organism>
<evidence type="ECO:0000259" key="1">
    <source>
        <dbReference type="SMART" id="SM00481"/>
    </source>
</evidence>
<dbReference type="PANTHER" id="PTHR42924:SF3">
    <property type="entry name" value="POLYMERASE_HISTIDINOL PHOSPHATASE N-TERMINAL DOMAIN-CONTAINING PROTEIN"/>
    <property type="match status" value="1"/>
</dbReference>
<dbReference type="PANTHER" id="PTHR42924">
    <property type="entry name" value="EXONUCLEASE"/>
    <property type="match status" value="1"/>
</dbReference>
<dbReference type="eggNOG" id="COG0613">
    <property type="taxonomic scope" value="Bacteria"/>
</dbReference>
<dbReference type="AlphaFoldDB" id="M1ME20"/>
<evidence type="ECO:0000313" key="2">
    <source>
        <dbReference type="EMBL" id="AGF54633.1"/>
    </source>
</evidence>
<dbReference type="OrthoDB" id="9791620at2"/>
<dbReference type="GO" id="GO:0035312">
    <property type="term" value="F:5'-3' DNA exonuclease activity"/>
    <property type="evidence" value="ECO:0007669"/>
    <property type="project" value="TreeGrafter"/>
</dbReference>
<dbReference type="CDD" id="cd07438">
    <property type="entry name" value="PHP_HisPPase_AMP"/>
    <property type="match status" value="1"/>
</dbReference>
<dbReference type="SUPFAM" id="SSF89550">
    <property type="entry name" value="PHP domain-like"/>
    <property type="match status" value="1"/>
</dbReference>
<dbReference type="HOGENOM" id="CLU_067347_1_1_9"/>
<dbReference type="SMART" id="SM00481">
    <property type="entry name" value="POLIIIAc"/>
    <property type="match status" value="1"/>
</dbReference>
<dbReference type="Gene3D" id="3.20.20.140">
    <property type="entry name" value="Metal-dependent hydrolases"/>
    <property type="match status" value="1"/>
</dbReference>